<accession>A0ABS5L4I1</accession>
<organism evidence="1 2">
    <name type="scientific">Catenulispora pinistramenti</name>
    <dbReference type="NCBI Taxonomy" id="2705254"/>
    <lineage>
        <taxon>Bacteria</taxon>
        <taxon>Bacillati</taxon>
        <taxon>Actinomycetota</taxon>
        <taxon>Actinomycetes</taxon>
        <taxon>Catenulisporales</taxon>
        <taxon>Catenulisporaceae</taxon>
        <taxon>Catenulispora</taxon>
    </lineage>
</organism>
<proteinExistence type="predicted"/>
<comment type="caution">
    <text evidence="1">The sequence shown here is derived from an EMBL/GenBank/DDBJ whole genome shotgun (WGS) entry which is preliminary data.</text>
</comment>
<gene>
    <name evidence="1" type="ORF">KGQ19_39975</name>
</gene>
<evidence type="ECO:0000313" key="2">
    <source>
        <dbReference type="Proteomes" id="UP000730482"/>
    </source>
</evidence>
<dbReference type="PANTHER" id="PTHR34070:SF1">
    <property type="entry name" value="DNA ALKYLATION REPAIR PROTEIN"/>
    <property type="match status" value="1"/>
</dbReference>
<dbReference type="SUPFAM" id="SSF48371">
    <property type="entry name" value="ARM repeat"/>
    <property type="match status" value="1"/>
</dbReference>
<dbReference type="Gene3D" id="1.25.10.90">
    <property type="match status" value="1"/>
</dbReference>
<dbReference type="Pfam" id="PF08713">
    <property type="entry name" value="DNA_alkylation"/>
    <property type="match status" value="1"/>
</dbReference>
<dbReference type="RefSeq" id="WP_212019221.1">
    <property type="nucleotide sequence ID" value="NZ_JAAFYZ010000228.1"/>
</dbReference>
<dbReference type="PANTHER" id="PTHR34070">
    <property type="entry name" value="ARMADILLO-TYPE FOLD"/>
    <property type="match status" value="1"/>
</dbReference>
<dbReference type="InterPro" id="IPR016024">
    <property type="entry name" value="ARM-type_fold"/>
</dbReference>
<evidence type="ECO:0000313" key="1">
    <source>
        <dbReference type="EMBL" id="MBS2553049.1"/>
    </source>
</evidence>
<protein>
    <submittedName>
        <fullName evidence="1">DNA alkylation repair protein</fullName>
    </submittedName>
</protein>
<reference evidence="1 2" key="1">
    <citation type="submission" date="2020-02" db="EMBL/GenBank/DDBJ databases">
        <title>Acidophilic actinobacteria isolated from forest soil.</title>
        <authorList>
            <person name="Golinska P."/>
        </authorList>
    </citation>
    <scope>NUCLEOTIDE SEQUENCE [LARGE SCALE GENOMIC DNA]</scope>
    <source>
        <strain evidence="1 2">NL8</strain>
    </source>
</reference>
<dbReference type="Proteomes" id="UP000730482">
    <property type="component" value="Unassembled WGS sequence"/>
</dbReference>
<sequence length="268" mass="29572">MTDATTTPIPALVSGFDHDLDGLGTAARATYDQQYHKSEFAHMGVPVPDLRKLVKGMYKEIGGRRATHGDVHGLAAALWDTDIYERRLAAVFVLAQGVRLLTADDLQDLTLMLRDAPMWSLVDPLSGDVAGKIVLRDREGTSRTLDLWADDGDFWLRRASLLALIPAIREGKPDLVRFTRYADPMVDEREFFIRKAIGWVLREIAYKDPTWVAAWVTTRLDRLSGVTFREAVRRLPEDAATRLTAEYKAAGGGRPGKAAARGAAVAVG</sequence>
<dbReference type="InterPro" id="IPR014825">
    <property type="entry name" value="DNA_alkylation"/>
</dbReference>
<keyword evidence="2" id="KW-1185">Reference proteome</keyword>
<name>A0ABS5L4I1_9ACTN</name>
<dbReference type="EMBL" id="JAAFYZ010000228">
    <property type="protein sequence ID" value="MBS2553049.1"/>
    <property type="molecule type" value="Genomic_DNA"/>
</dbReference>